<dbReference type="Proteomes" id="UP000605784">
    <property type="component" value="Unassembled WGS sequence"/>
</dbReference>
<reference evidence="1" key="2">
    <citation type="submission" date="2020-09" db="EMBL/GenBank/DDBJ databases">
        <authorList>
            <person name="Sun Q."/>
            <person name="Ohkuma M."/>
        </authorList>
    </citation>
    <scope>NUCLEOTIDE SEQUENCE</scope>
    <source>
        <strain evidence="1">JCM 17820</strain>
    </source>
</reference>
<proteinExistence type="predicted"/>
<evidence type="ECO:0000313" key="2">
    <source>
        <dbReference type="Proteomes" id="UP000605784"/>
    </source>
</evidence>
<dbReference type="AlphaFoldDB" id="A0A830GPC8"/>
<sequence>MLIVASREFTAGPTAGPTRGRVERQRYLPTVPAVSVLDAELRVVSRLVTGRRCLSVAQFHVNTKHERLLKLYGHTSRNILIFYHTFFYLAFGVGQ</sequence>
<gene>
    <name evidence="1" type="ORF">GCM10009030_33150</name>
</gene>
<evidence type="ECO:0000313" key="1">
    <source>
        <dbReference type="EMBL" id="GGO00474.1"/>
    </source>
</evidence>
<organism evidence="1 2">
    <name type="scientific">Haloarcula pellucida</name>
    <dbReference type="NCBI Taxonomy" id="1427151"/>
    <lineage>
        <taxon>Archaea</taxon>
        <taxon>Methanobacteriati</taxon>
        <taxon>Methanobacteriota</taxon>
        <taxon>Stenosarchaea group</taxon>
        <taxon>Halobacteria</taxon>
        <taxon>Halobacteriales</taxon>
        <taxon>Haloarculaceae</taxon>
        <taxon>Haloarcula</taxon>
    </lineage>
</organism>
<accession>A0A830GPC8</accession>
<comment type="caution">
    <text evidence="1">The sequence shown here is derived from an EMBL/GenBank/DDBJ whole genome shotgun (WGS) entry which is preliminary data.</text>
</comment>
<dbReference type="EMBL" id="BMOU01000006">
    <property type="protein sequence ID" value="GGO00474.1"/>
    <property type="molecule type" value="Genomic_DNA"/>
</dbReference>
<reference evidence="1" key="1">
    <citation type="journal article" date="2014" name="Int. J. Syst. Evol. Microbiol.">
        <title>Complete genome sequence of Corynebacterium casei LMG S-19264T (=DSM 44701T), isolated from a smear-ripened cheese.</title>
        <authorList>
            <consortium name="US DOE Joint Genome Institute (JGI-PGF)"/>
            <person name="Walter F."/>
            <person name="Albersmeier A."/>
            <person name="Kalinowski J."/>
            <person name="Ruckert C."/>
        </authorList>
    </citation>
    <scope>NUCLEOTIDE SEQUENCE</scope>
    <source>
        <strain evidence="1">JCM 17820</strain>
    </source>
</reference>
<keyword evidence="2" id="KW-1185">Reference proteome</keyword>
<name>A0A830GPC8_9EURY</name>
<protein>
    <submittedName>
        <fullName evidence="1">Uncharacterized protein</fullName>
    </submittedName>
</protein>